<comment type="catalytic activity">
    <reaction evidence="6">
        <text>P(1),P(4)-bis(5'-adenosyl) tetraphosphate + H2O = 2 ADP + 2 H(+)</text>
        <dbReference type="Rhea" id="RHEA:24252"/>
        <dbReference type="ChEBI" id="CHEBI:15377"/>
        <dbReference type="ChEBI" id="CHEBI:15378"/>
        <dbReference type="ChEBI" id="CHEBI:58141"/>
        <dbReference type="ChEBI" id="CHEBI:456216"/>
        <dbReference type="EC" id="3.6.1.41"/>
    </reaction>
</comment>
<keyword evidence="4 8" id="KW-0378">Hydrolase</keyword>
<dbReference type="InterPro" id="IPR003607">
    <property type="entry name" value="HD/PDEase_dom"/>
</dbReference>
<evidence type="ECO:0000256" key="5">
    <source>
        <dbReference type="ARBA" id="ARBA00023004"/>
    </source>
</evidence>
<comment type="caution">
    <text evidence="8">The sequence shown here is derived from an EMBL/GenBank/DDBJ whole genome shotgun (WGS) entry which is preliminary data.</text>
</comment>
<dbReference type="PANTHER" id="PTHR35795:SF1">
    <property type="entry name" value="BIS(5'-NUCLEOSYL)-TETRAPHOSPHATASE, SYMMETRICAL"/>
    <property type="match status" value="1"/>
</dbReference>
<evidence type="ECO:0000256" key="2">
    <source>
        <dbReference type="ARBA" id="ARBA00022723"/>
    </source>
</evidence>
<organism evidence="8 9">
    <name type="scientific">Enorma phocaeensis</name>
    <dbReference type="NCBI Taxonomy" id="1871019"/>
    <lineage>
        <taxon>Bacteria</taxon>
        <taxon>Bacillati</taxon>
        <taxon>Actinomycetota</taxon>
        <taxon>Coriobacteriia</taxon>
        <taxon>Coriobacteriales</taxon>
        <taxon>Coriobacteriaceae</taxon>
        <taxon>Enorma</taxon>
    </lineage>
</organism>
<dbReference type="SMART" id="SM00471">
    <property type="entry name" value="HDc"/>
    <property type="match status" value="1"/>
</dbReference>
<name>A0ABT7V656_9ACTN</name>
<dbReference type="EMBL" id="JAUDDZ010000001">
    <property type="protein sequence ID" value="MDM8273986.1"/>
    <property type="molecule type" value="Genomic_DNA"/>
</dbReference>
<evidence type="ECO:0000313" key="8">
    <source>
        <dbReference type="EMBL" id="MDM8273986.1"/>
    </source>
</evidence>
<evidence type="ECO:0000256" key="4">
    <source>
        <dbReference type="ARBA" id="ARBA00022801"/>
    </source>
</evidence>
<dbReference type="Proteomes" id="UP001529421">
    <property type="component" value="Unassembled WGS sequence"/>
</dbReference>
<protein>
    <recommendedName>
        <fullName evidence="1">bis(5'-nucleosyl)-tetraphosphatase (symmetrical)</fullName>
        <ecNumber evidence="1">3.6.1.41</ecNumber>
    </recommendedName>
</protein>
<dbReference type="RefSeq" id="WP_289543704.1">
    <property type="nucleotide sequence ID" value="NZ_JAUDDZ010000001.1"/>
</dbReference>
<dbReference type="PANTHER" id="PTHR35795">
    <property type="entry name" value="SLR1885 PROTEIN"/>
    <property type="match status" value="1"/>
</dbReference>
<evidence type="ECO:0000313" key="9">
    <source>
        <dbReference type="Proteomes" id="UP001529421"/>
    </source>
</evidence>
<accession>A0ABT7V656</accession>
<dbReference type="InterPro" id="IPR005249">
    <property type="entry name" value="YqeK"/>
</dbReference>
<dbReference type="InterPro" id="IPR051094">
    <property type="entry name" value="Diverse_Catalytic_Enzymes"/>
</dbReference>
<evidence type="ECO:0000256" key="3">
    <source>
        <dbReference type="ARBA" id="ARBA00022741"/>
    </source>
</evidence>
<proteinExistence type="predicted"/>
<reference evidence="8 9" key="2">
    <citation type="submission" date="2023-06" db="EMBL/GenBank/DDBJ databases">
        <authorList>
            <person name="Zeman M."/>
            <person name="Kubasova T."/>
            <person name="Jahodarova E."/>
            <person name="Nykrynova M."/>
            <person name="Rychlik I."/>
        </authorList>
    </citation>
    <scope>NUCLEOTIDE SEQUENCE [LARGE SCALE GENOMIC DNA]</scope>
    <source>
        <strain evidence="8 9">154_Feed</strain>
    </source>
</reference>
<dbReference type="NCBIfam" id="TIGR00488">
    <property type="entry name" value="bis(5'-nucleosyl)-tetraphosphatase (symmetrical) YqeK"/>
    <property type="match status" value="1"/>
</dbReference>
<evidence type="ECO:0000259" key="7">
    <source>
        <dbReference type="SMART" id="SM00471"/>
    </source>
</evidence>
<keyword evidence="9" id="KW-1185">Reference proteome</keyword>
<dbReference type="EC" id="3.6.1.41" evidence="1"/>
<evidence type="ECO:0000256" key="6">
    <source>
        <dbReference type="ARBA" id="ARBA00049417"/>
    </source>
</evidence>
<gene>
    <name evidence="8" type="primary">yqeK</name>
    <name evidence="8" type="ORF">QUW28_00515</name>
</gene>
<keyword evidence="2" id="KW-0479">Metal-binding</keyword>
<evidence type="ECO:0000256" key="1">
    <source>
        <dbReference type="ARBA" id="ARBA00012506"/>
    </source>
</evidence>
<reference evidence="9" key="1">
    <citation type="submission" date="2023-06" db="EMBL/GenBank/DDBJ databases">
        <title>Identification and characterization of horizontal gene transfer across gut microbiota members of farm animals based on homology search.</title>
        <authorList>
            <person name="Zeman M."/>
            <person name="Kubasova T."/>
            <person name="Jahodarova E."/>
            <person name="Nykrynova M."/>
            <person name="Rychlik I."/>
        </authorList>
    </citation>
    <scope>NUCLEOTIDE SEQUENCE [LARGE SCALE GENOMIC DNA]</scope>
    <source>
        <strain evidence="9">154_Feed</strain>
    </source>
</reference>
<keyword evidence="3" id="KW-0547">Nucleotide-binding</keyword>
<feature type="domain" description="HD/PDEase" evidence="7">
    <location>
        <begin position="32"/>
        <end position="160"/>
    </location>
</feature>
<dbReference type="Pfam" id="PF01966">
    <property type="entry name" value="HD"/>
    <property type="match status" value="1"/>
</dbReference>
<keyword evidence="5" id="KW-0408">Iron</keyword>
<dbReference type="InterPro" id="IPR006674">
    <property type="entry name" value="HD_domain"/>
</dbReference>
<sequence length="213" mass="23596">MAAEWNAEVTFEGDEAREIDRIKDLLAVRMKDARKRHIHSLGVASCAAALAQAYGVDPYLATVAGLIHDWDKVVPDEELVARALHYGIEISGSPALATPLLHGMVAAYELPELFPELPFEVFQAVARHTVGACDMTPLDMVVFIADAIEPGRRGDYADRLRSQVGEVSLRELFFSCFSQGLVYVLTTGRYLYPTATEIYNHYALERTNEKGHA</sequence>
<dbReference type="GO" id="GO:0008803">
    <property type="term" value="F:bis(5'-nucleosyl)-tetraphosphatase (symmetrical) activity"/>
    <property type="evidence" value="ECO:0007669"/>
    <property type="project" value="UniProtKB-EC"/>
</dbReference>
<dbReference type="Gene3D" id="1.10.3210.10">
    <property type="entry name" value="Hypothetical protein af1432"/>
    <property type="match status" value="1"/>
</dbReference>
<dbReference type="SUPFAM" id="SSF109604">
    <property type="entry name" value="HD-domain/PDEase-like"/>
    <property type="match status" value="1"/>
</dbReference>